<proteinExistence type="predicted"/>
<dbReference type="InterPro" id="IPR018725">
    <property type="entry name" value="DUF2259_secreted"/>
</dbReference>
<feature type="chain" id="PRO_5009190220" description="DUF2259 domain-containing protein" evidence="1">
    <location>
        <begin position="28"/>
        <end position="250"/>
    </location>
</feature>
<sequence length="250" mass="26752">MRLSVVQAVSVRLVASFLALVAAPAFAGDAADFAALGFSADGRYLAYEEFGVQDGSGFPYSNIFILDVTEDKWAGGSPFRVMLEDEQPGLATVRTKSAEAAAAAIAKLAITEPAVFAAMHADAEPVEDRKVIKFGTPGVGLSGPDDTATLTLSTFPSTSTVRCVEDFGFEPPVGFELTFEPSDRMATLMYRDDSVPASRNCTVDYQLSAVVAPVNWAWRNLTPVAIISVFSRGFEGPDRRFIAVPIVNRP</sequence>
<protein>
    <recommendedName>
        <fullName evidence="4">DUF2259 domain-containing protein</fullName>
    </recommendedName>
</protein>
<evidence type="ECO:0000313" key="2">
    <source>
        <dbReference type="EMBL" id="OEO29148.1"/>
    </source>
</evidence>
<dbReference type="OrthoDB" id="65722at2"/>
<feature type="signal peptide" evidence="1">
    <location>
        <begin position="1"/>
        <end position="27"/>
    </location>
</feature>
<comment type="caution">
    <text evidence="2">The sequence shown here is derived from an EMBL/GenBank/DDBJ whole genome shotgun (WGS) entry which is preliminary data.</text>
</comment>
<evidence type="ECO:0008006" key="4">
    <source>
        <dbReference type="Google" id="ProtNLM"/>
    </source>
</evidence>
<dbReference type="RefSeq" id="WP_069911558.1">
    <property type="nucleotide sequence ID" value="NZ_LAJE02000322.1"/>
</dbReference>
<evidence type="ECO:0000313" key="3">
    <source>
        <dbReference type="Proteomes" id="UP000095463"/>
    </source>
</evidence>
<keyword evidence="1" id="KW-0732">Signal</keyword>
<dbReference type="Pfam" id="PF10016">
    <property type="entry name" value="DUF2259"/>
    <property type="match status" value="1"/>
</dbReference>
<keyword evidence="3" id="KW-1185">Reference proteome</keyword>
<reference evidence="2 3" key="1">
    <citation type="journal article" date="2015" name="Genome Announc.">
        <title>Genome Assemblies of Three Soil-Associated Devosia species: D. insulae, D. limi, and D. soli.</title>
        <authorList>
            <person name="Hassan Y.I."/>
            <person name="Lepp D."/>
            <person name="Zhou T."/>
        </authorList>
    </citation>
    <scope>NUCLEOTIDE SEQUENCE [LARGE SCALE GENOMIC DNA]</scope>
    <source>
        <strain evidence="2 3">DS-56</strain>
    </source>
</reference>
<organism evidence="2 3">
    <name type="scientific">Devosia insulae DS-56</name>
    <dbReference type="NCBI Taxonomy" id="1116389"/>
    <lineage>
        <taxon>Bacteria</taxon>
        <taxon>Pseudomonadati</taxon>
        <taxon>Pseudomonadota</taxon>
        <taxon>Alphaproteobacteria</taxon>
        <taxon>Hyphomicrobiales</taxon>
        <taxon>Devosiaceae</taxon>
        <taxon>Devosia</taxon>
    </lineage>
</organism>
<dbReference type="Proteomes" id="UP000095463">
    <property type="component" value="Unassembled WGS sequence"/>
</dbReference>
<dbReference type="AlphaFoldDB" id="A0A1E5XKM6"/>
<accession>A0A1E5XKM6</accession>
<evidence type="ECO:0000256" key="1">
    <source>
        <dbReference type="SAM" id="SignalP"/>
    </source>
</evidence>
<name>A0A1E5XKM6_9HYPH</name>
<gene>
    <name evidence="2" type="ORF">VW23_026890</name>
</gene>
<dbReference type="EMBL" id="LAJE02000322">
    <property type="protein sequence ID" value="OEO29148.1"/>
    <property type="molecule type" value="Genomic_DNA"/>
</dbReference>